<organism evidence="1 2">
    <name type="scientific">Basidiobolus ranarum</name>
    <dbReference type="NCBI Taxonomy" id="34480"/>
    <lineage>
        <taxon>Eukaryota</taxon>
        <taxon>Fungi</taxon>
        <taxon>Fungi incertae sedis</taxon>
        <taxon>Zoopagomycota</taxon>
        <taxon>Entomophthoromycotina</taxon>
        <taxon>Basidiobolomycetes</taxon>
        <taxon>Basidiobolales</taxon>
        <taxon>Basidiobolaceae</taxon>
        <taxon>Basidiobolus</taxon>
    </lineage>
</organism>
<reference evidence="1 2" key="1">
    <citation type="submission" date="2023-04" db="EMBL/GenBank/DDBJ databases">
        <title>Genome of Basidiobolus ranarum AG-B5.</title>
        <authorList>
            <person name="Stajich J.E."/>
            <person name="Carter-House D."/>
            <person name="Gryganskyi A."/>
        </authorList>
    </citation>
    <scope>NUCLEOTIDE SEQUENCE [LARGE SCALE GENOMIC DNA]</scope>
    <source>
        <strain evidence="1 2">AG-B5</strain>
    </source>
</reference>
<protein>
    <submittedName>
        <fullName evidence="1">Uncharacterized protein</fullName>
    </submittedName>
</protein>
<comment type="caution">
    <text evidence="1">The sequence shown here is derived from an EMBL/GenBank/DDBJ whole genome shotgun (WGS) entry which is preliminary data.</text>
</comment>
<sequence>MDELHINLQASTGYIQASFSCVLGNHELMKEGKATIKISHQNYDQLKTMEKSKSIVPCAPKRQLYLESKMPVSTAAV</sequence>
<dbReference type="Proteomes" id="UP001479436">
    <property type="component" value="Unassembled WGS sequence"/>
</dbReference>
<evidence type="ECO:0000313" key="1">
    <source>
        <dbReference type="EMBL" id="KAK9702607.1"/>
    </source>
</evidence>
<gene>
    <name evidence="1" type="ORF">K7432_011175</name>
</gene>
<name>A0ABR2VUE0_9FUNG</name>
<proteinExistence type="predicted"/>
<dbReference type="EMBL" id="JASJQH010007712">
    <property type="protein sequence ID" value="KAK9702607.1"/>
    <property type="molecule type" value="Genomic_DNA"/>
</dbReference>
<evidence type="ECO:0000313" key="2">
    <source>
        <dbReference type="Proteomes" id="UP001479436"/>
    </source>
</evidence>
<accession>A0ABR2VUE0</accession>
<keyword evidence="2" id="KW-1185">Reference proteome</keyword>